<dbReference type="Proteomes" id="UP001499933">
    <property type="component" value="Unassembled WGS sequence"/>
</dbReference>
<protein>
    <recommendedName>
        <fullName evidence="3">Response regulatory domain-containing protein</fullName>
    </recommendedName>
</protein>
<dbReference type="EMBL" id="BAAAOG010000002">
    <property type="protein sequence ID" value="GAA1956759.1"/>
    <property type="molecule type" value="Genomic_DNA"/>
</dbReference>
<dbReference type="PROSITE" id="PS50110">
    <property type="entry name" value="RESPONSE_REGULATORY"/>
    <property type="match status" value="1"/>
</dbReference>
<accession>A0ABN2QQY2</accession>
<evidence type="ECO:0000256" key="1">
    <source>
        <dbReference type="ARBA" id="ARBA00022553"/>
    </source>
</evidence>
<name>A0ABN2QQY2_9MICO</name>
<keyword evidence="1 2" id="KW-0597">Phosphoprotein</keyword>
<comment type="caution">
    <text evidence="4">The sequence shown here is derived from an EMBL/GenBank/DDBJ whole genome shotgun (WGS) entry which is preliminary data.</text>
</comment>
<dbReference type="SUPFAM" id="SSF52172">
    <property type="entry name" value="CheY-like"/>
    <property type="match status" value="1"/>
</dbReference>
<evidence type="ECO:0000256" key="2">
    <source>
        <dbReference type="PROSITE-ProRule" id="PRU00169"/>
    </source>
</evidence>
<dbReference type="InterPro" id="IPR001789">
    <property type="entry name" value="Sig_transdc_resp-reg_receiver"/>
</dbReference>
<feature type="domain" description="Response regulatory" evidence="3">
    <location>
        <begin position="5"/>
        <end position="121"/>
    </location>
</feature>
<dbReference type="Pfam" id="PF00072">
    <property type="entry name" value="Response_reg"/>
    <property type="match status" value="1"/>
</dbReference>
<gene>
    <name evidence="4" type="ORF">GCM10009776_18680</name>
</gene>
<dbReference type="Gene3D" id="3.40.50.2300">
    <property type="match status" value="1"/>
</dbReference>
<reference evidence="4 5" key="1">
    <citation type="journal article" date="2019" name="Int. J. Syst. Evol. Microbiol.">
        <title>The Global Catalogue of Microorganisms (GCM) 10K type strain sequencing project: providing services to taxonomists for standard genome sequencing and annotation.</title>
        <authorList>
            <consortium name="The Broad Institute Genomics Platform"/>
            <consortium name="The Broad Institute Genome Sequencing Center for Infectious Disease"/>
            <person name="Wu L."/>
            <person name="Ma J."/>
        </authorList>
    </citation>
    <scope>NUCLEOTIDE SEQUENCE [LARGE SCALE GENOMIC DNA]</scope>
    <source>
        <strain evidence="4 5">JCM 14901</strain>
    </source>
</reference>
<dbReference type="PANTHER" id="PTHR45339:SF3">
    <property type="entry name" value="HISTIDINE KINASE"/>
    <property type="match status" value="1"/>
</dbReference>
<keyword evidence="5" id="KW-1185">Reference proteome</keyword>
<dbReference type="InterPro" id="IPR011006">
    <property type="entry name" value="CheY-like_superfamily"/>
</dbReference>
<dbReference type="SMART" id="SM00448">
    <property type="entry name" value="REC"/>
    <property type="match status" value="1"/>
</dbReference>
<dbReference type="RefSeq" id="WP_344093717.1">
    <property type="nucleotide sequence ID" value="NZ_BAAAOG010000002.1"/>
</dbReference>
<dbReference type="PANTHER" id="PTHR45339">
    <property type="entry name" value="HYBRID SIGNAL TRANSDUCTION HISTIDINE KINASE J"/>
    <property type="match status" value="1"/>
</dbReference>
<evidence type="ECO:0000313" key="4">
    <source>
        <dbReference type="EMBL" id="GAA1956759.1"/>
    </source>
</evidence>
<feature type="modified residue" description="4-aspartylphosphate" evidence="2">
    <location>
        <position position="54"/>
    </location>
</feature>
<evidence type="ECO:0000259" key="3">
    <source>
        <dbReference type="PROSITE" id="PS50110"/>
    </source>
</evidence>
<organism evidence="4 5">
    <name type="scientific">Microbacterium deminutum</name>
    <dbReference type="NCBI Taxonomy" id="344164"/>
    <lineage>
        <taxon>Bacteria</taxon>
        <taxon>Bacillati</taxon>
        <taxon>Actinomycetota</taxon>
        <taxon>Actinomycetes</taxon>
        <taxon>Micrococcales</taxon>
        <taxon>Microbacteriaceae</taxon>
        <taxon>Microbacterium</taxon>
    </lineage>
</organism>
<evidence type="ECO:0000313" key="5">
    <source>
        <dbReference type="Proteomes" id="UP001499933"/>
    </source>
</evidence>
<proteinExistence type="predicted"/>
<sequence length="129" mass="13807">MTGRRILVVEDNPLNQKLVRDVLTASGYQVLVAGTGEEGVRLAAAEAPDLILMDIQLPGIDGYEALRLLRQMPQLAGLPVVAVTAFAMPEDRERATREGFDGYLGKPISVSALPSQVDEFLSGRGADVS</sequence>